<evidence type="ECO:0000313" key="2">
    <source>
        <dbReference type="EMBL" id="CAB0001944.1"/>
    </source>
</evidence>
<feature type="non-terminal residue" evidence="2">
    <location>
        <position position="79"/>
    </location>
</feature>
<name>A0A6H5GEM7_9HEMI</name>
<organism evidence="2 3">
    <name type="scientific">Nesidiocoris tenuis</name>
    <dbReference type="NCBI Taxonomy" id="355587"/>
    <lineage>
        <taxon>Eukaryota</taxon>
        <taxon>Metazoa</taxon>
        <taxon>Ecdysozoa</taxon>
        <taxon>Arthropoda</taxon>
        <taxon>Hexapoda</taxon>
        <taxon>Insecta</taxon>
        <taxon>Pterygota</taxon>
        <taxon>Neoptera</taxon>
        <taxon>Paraneoptera</taxon>
        <taxon>Hemiptera</taxon>
        <taxon>Heteroptera</taxon>
        <taxon>Panheteroptera</taxon>
        <taxon>Cimicomorpha</taxon>
        <taxon>Miridae</taxon>
        <taxon>Dicyphina</taxon>
        <taxon>Nesidiocoris</taxon>
    </lineage>
</organism>
<dbReference type="EMBL" id="CADCXU010011812">
    <property type="protein sequence ID" value="CAB0001944.1"/>
    <property type="molecule type" value="Genomic_DNA"/>
</dbReference>
<keyword evidence="3" id="KW-1185">Reference proteome</keyword>
<gene>
    <name evidence="2" type="ORF">NTEN_LOCUS7731</name>
</gene>
<feature type="compositionally biased region" description="Polar residues" evidence="1">
    <location>
        <begin position="55"/>
        <end position="65"/>
    </location>
</feature>
<sequence length="79" mass="9019">MRRFSSASTRTRSQKRKTFGWEGEKDWRAEDSTGRMSYIAGTGRRRQQSKMAAGQRSTSEASKTVSGEHDVQRRRSFGS</sequence>
<feature type="region of interest" description="Disordered" evidence="1">
    <location>
        <begin position="1"/>
        <end position="79"/>
    </location>
</feature>
<reference evidence="2 3" key="1">
    <citation type="submission" date="2020-02" db="EMBL/GenBank/DDBJ databases">
        <authorList>
            <person name="Ferguson B K."/>
        </authorList>
    </citation>
    <scope>NUCLEOTIDE SEQUENCE [LARGE SCALE GENOMIC DNA]</scope>
</reference>
<dbReference type="AlphaFoldDB" id="A0A6H5GEM7"/>
<dbReference type="Proteomes" id="UP000479000">
    <property type="component" value="Unassembled WGS sequence"/>
</dbReference>
<evidence type="ECO:0000313" key="3">
    <source>
        <dbReference type="Proteomes" id="UP000479000"/>
    </source>
</evidence>
<proteinExistence type="predicted"/>
<protein>
    <submittedName>
        <fullName evidence="2">Uncharacterized protein</fullName>
    </submittedName>
</protein>
<feature type="compositionally biased region" description="Low complexity" evidence="1">
    <location>
        <begin position="1"/>
        <end position="11"/>
    </location>
</feature>
<accession>A0A6H5GEM7</accession>
<evidence type="ECO:0000256" key="1">
    <source>
        <dbReference type="SAM" id="MobiDB-lite"/>
    </source>
</evidence>
<feature type="compositionally biased region" description="Basic and acidic residues" evidence="1">
    <location>
        <begin position="22"/>
        <end position="33"/>
    </location>
</feature>